<dbReference type="eggNOG" id="COG4502">
    <property type="taxonomic scope" value="Bacteria"/>
</dbReference>
<dbReference type="Gene3D" id="1.10.40.40">
    <property type="entry name" value="Deoxyribonucleotidase, domain 2"/>
    <property type="match status" value="1"/>
</dbReference>
<evidence type="ECO:0000313" key="3">
    <source>
        <dbReference type="EMBL" id="ADZ82370.1"/>
    </source>
</evidence>
<dbReference type="EMBL" id="CP002582">
    <property type="protein sequence ID" value="ADZ82370.1"/>
    <property type="molecule type" value="Genomic_DNA"/>
</dbReference>
<dbReference type="InterPro" id="IPR036412">
    <property type="entry name" value="HAD-like_sf"/>
</dbReference>
<dbReference type="PANTHER" id="PTHR16504">
    <property type="entry name" value="5'(3')-DEOXYRIBONUCLEOTIDASE"/>
    <property type="match status" value="1"/>
</dbReference>
<dbReference type="GO" id="GO:0008253">
    <property type="term" value="F:5'-nucleotidase activity"/>
    <property type="evidence" value="ECO:0007669"/>
    <property type="project" value="InterPro"/>
</dbReference>
<dbReference type="Proteomes" id="UP000008467">
    <property type="component" value="Chromosome"/>
</dbReference>
<proteinExistence type="inferred from homology"/>
<protein>
    <submittedName>
        <fullName evidence="3">Uncharacterized protein</fullName>
    </submittedName>
</protein>
<dbReference type="AlphaFoldDB" id="F2JN28"/>
<dbReference type="InterPro" id="IPR010708">
    <property type="entry name" value="5'(3')-deoxyribonucleotidase"/>
</dbReference>
<dbReference type="KEGG" id="cle:Clole_0636"/>
<dbReference type="SFLD" id="SFLDG01126">
    <property type="entry name" value="C1.2:_Nucleotidase_Like"/>
    <property type="match status" value="1"/>
</dbReference>
<dbReference type="SUPFAM" id="SSF56784">
    <property type="entry name" value="HAD-like"/>
    <property type="match status" value="1"/>
</dbReference>
<dbReference type="GO" id="GO:0009223">
    <property type="term" value="P:pyrimidine deoxyribonucleotide catabolic process"/>
    <property type="evidence" value="ECO:0007669"/>
    <property type="project" value="TreeGrafter"/>
</dbReference>
<dbReference type="SFLD" id="SFLDS00003">
    <property type="entry name" value="Haloacid_Dehalogenase"/>
    <property type="match status" value="1"/>
</dbReference>
<accession>F2JN28</accession>
<organism evidence="3 4">
    <name type="scientific">Cellulosilyticum lentocellum (strain ATCC 49066 / DSM 5427 / NCIMB 11756 / RHM5)</name>
    <name type="common">Clostridium lentocellum</name>
    <dbReference type="NCBI Taxonomy" id="642492"/>
    <lineage>
        <taxon>Bacteria</taxon>
        <taxon>Bacillati</taxon>
        <taxon>Bacillota</taxon>
        <taxon>Clostridia</taxon>
        <taxon>Lachnospirales</taxon>
        <taxon>Cellulosilyticaceae</taxon>
        <taxon>Cellulosilyticum</taxon>
    </lineage>
</organism>
<dbReference type="STRING" id="642492.Clole_0636"/>
<feature type="active site" description="Proton donor" evidence="2">
    <location>
        <position position="13"/>
    </location>
</feature>
<feature type="active site" description="Nucleophile" evidence="2">
    <location>
        <position position="11"/>
    </location>
</feature>
<name>F2JN28_CELLD</name>
<evidence type="ECO:0000256" key="1">
    <source>
        <dbReference type="ARBA" id="ARBA00009589"/>
    </source>
</evidence>
<dbReference type="Pfam" id="PF06941">
    <property type="entry name" value="NT5C"/>
    <property type="match status" value="1"/>
</dbReference>
<dbReference type="RefSeq" id="WP_013655671.1">
    <property type="nucleotide sequence ID" value="NC_015275.1"/>
</dbReference>
<reference evidence="3 4" key="1">
    <citation type="journal article" date="2011" name="J. Bacteriol.">
        <title>Complete genome sequence of the cellulose-degrading bacterium Cellulosilyticum lentocellum.</title>
        <authorList>
            <consortium name="US DOE Joint Genome Institute"/>
            <person name="Miller D.A."/>
            <person name="Suen G."/>
            <person name="Bruce D."/>
            <person name="Copeland A."/>
            <person name="Cheng J.F."/>
            <person name="Detter C."/>
            <person name="Goodwin L.A."/>
            <person name="Han C.S."/>
            <person name="Hauser L.J."/>
            <person name="Land M.L."/>
            <person name="Lapidus A."/>
            <person name="Lucas S."/>
            <person name="Meincke L."/>
            <person name="Pitluck S."/>
            <person name="Tapia R."/>
            <person name="Teshima H."/>
            <person name="Woyke T."/>
            <person name="Fox B.G."/>
            <person name="Angert E.R."/>
            <person name="Currie C.R."/>
        </authorList>
    </citation>
    <scope>NUCLEOTIDE SEQUENCE [LARGE SCALE GENOMIC DNA]</scope>
    <source>
        <strain evidence="4">ATCC 49066 / DSM 5427 / NCIMB 11756 / RHM5</strain>
    </source>
</reference>
<evidence type="ECO:0000313" key="4">
    <source>
        <dbReference type="Proteomes" id="UP000008467"/>
    </source>
</evidence>
<dbReference type="SFLD" id="SFLDG01146">
    <property type="entry name" value="C1.2.2"/>
    <property type="match status" value="1"/>
</dbReference>
<dbReference type="HOGENOM" id="CLU_111510_0_0_9"/>
<sequence length="198" mass="23476">MEKNKVTLLIDQDDVLAEYIKGVTEAYNKKYKTDISPEECNNWDLHTVFGEEVETVMHEPELFRHLEPTPDALEVFTRLYHSGLFEMYIVTAAQPCSVEAKHEWIKEHLPFFPEERVIVCRRKYMIKGDYLLDDGMHNIEDFAKAGGTPIVFERFHNKTALGNYRRVTNWKNFERMIIELCYPELMERYFDEEALEVV</sequence>
<gene>
    <name evidence="3" type="ordered locus">Clole_0636</name>
</gene>
<dbReference type="PANTHER" id="PTHR16504:SF4">
    <property type="entry name" value="5'(3')-DEOXYRIBONUCLEOTIDASE"/>
    <property type="match status" value="1"/>
</dbReference>
<comment type="similarity">
    <text evidence="1">Belongs to the 5'(3')-deoxyribonucleotidase family.</text>
</comment>
<dbReference type="InterPro" id="IPR023214">
    <property type="entry name" value="HAD_sf"/>
</dbReference>
<evidence type="ECO:0000256" key="2">
    <source>
        <dbReference type="PIRSR" id="PIRSR610708-1"/>
    </source>
</evidence>
<dbReference type="Gene3D" id="3.40.50.1000">
    <property type="entry name" value="HAD superfamily/HAD-like"/>
    <property type="match status" value="1"/>
</dbReference>
<keyword evidence="4" id="KW-1185">Reference proteome</keyword>